<reference evidence="2" key="2">
    <citation type="submission" date="2025-09" db="UniProtKB">
        <authorList>
            <consortium name="Ensembl"/>
        </authorList>
    </citation>
    <scope>IDENTIFICATION</scope>
</reference>
<dbReference type="AlphaFoldDB" id="A0A3B5KSY3"/>
<evidence type="ECO:0000313" key="2">
    <source>
        <dbReference type="Ensembl" id="ENSXCOP00000000721.1"/>
    </source>
</evidence>
<accession>A0A3B5KSY3</accession>
<dbReference type="Proteomes" id="UP000261380">
    <property type="component" value="Unplaced"/>
</dbReference>
<dbReference type="Ensembl" id="ENSXCOT00000000731.1">
    <property type="protein sequence ID" value="ENSXCOP00000000721.1"/>
    <property type="gene ID" value="ENSXCOG00000000612.1"/>
</dbReference>
<evidence type="ECO:0000313" key="3">
    <source>
        <dbReference type="Proteomes" id="UP000261380"/>
    </source>
</evidence>
<feature type="region of interest" description="Disordered" evidence="1">
    <location>
        <begin position="1"/>
        <end position="25"/>
    </location>
</feature>
<keyword evidence="3" id="KW-1185">Reference proteome</keyword>
<evidence type="ECO:0000256" key="1">
    <source>
        <dbReference type="SAM" id="MobiDB-lite"/>
    </source>
</evidence>
<organism evidence="2 3">
    <name type="scientific">Xiphophorus couchianus</name>
    <name type="common">Monterrey platyfish</name>
    <dbReference type="NCBI Taxonomy" id="32473"/>
    <lineage>
        <taxon>Eukaryota</taxon>
        <taxon>Metazoa</taxon>
        <taxon>Chordata</taxon>
        <taxon>Craniata</taxon>
        <taxon>Vertebrata</taxon>
        <taxon>Euteleostomi</taxon>
        <taxon>Actinopterygii</taxon>
        <taxon>Neopterygii</taxon>
        <taxon>Teleostei</taxon>
        <taxon>Neoteleostei</taxon>
        <taxon>Acanthomorphata</taxon>
        <taxon>Ovalentaria</taxon>
        <taxon>Atherinomorphae</taxon>
        <taxon>Cyprinodontiformes</taxon>
        <taxon>Poeciliidae</taxon>
        <taxon>Poeciliinae</taxon>
        <taxon>Xiphophorus</taxon>
    </lineage>
</organism>
<dbReference type="STRING" id="32473.ENSXCOP00000000721"/>
<feature type="region of interest" description="Disordered" evidence="1">
    <location>
        <begin position="91"/>
        <end position="122"/>
    </location>
</feature>
<dbReference type="GeneTree" id="ENSGT00910000148528"/>
<reference evidence="2" key="1">
    <citation type="submission" date="2025-08" db="UniProtKB">
        <authorList>
            <consortium name="Ensembl"/>
        </authorList>
    </citation>
    <scope>IDENTIFICATION</scope>
</reference>
<feature type="compositionally biased region" description="Basic and acidic residues" evidence="1">
    <location>
        <begin position="108"/>
        <end position="122"/>
    </location>
</feature>
<protein>
    <submittedName>
        <fullName evidence="2">Uncharacterized protein</fullName>
    </submittedName>
</protein>
<sequence length="122" mass="13770">MTNFVSPPMDRKKKDKDEDGGDDDTNCNLICGSDYTAETKRSMAQISEKETSFELVEALLRYIETLQVAGAVLVFLPGWNLIYSMQRHLETNPHFGTGTHPSGARISSRRELTQQCRSDSRK</sequence>
<proteinExistence type="predicted"/>
<name>A0A3B5KSY3_9TELE</name>